<dbReference type="Proteomes" id="UP000015106">
    <property type="component" value="Chromosome 2"/>
</dbReference>
<keyword evidence="3" id="KW-0862">Zinc</keyword>
<feature type="compositionally biased region" description="Basic residues" evidence="5">
    <location>
        <begin position="394"/>
        <end position="404"/>
    </location>
</feature>
<dbReference type="Pfam" id="PF04434">
    <property type="entry name" value="SWIM"/>
    <property type="match status" value="1"/>
</dbReference>
<dbReference type="AlphaFoldDB" id="A0A8R7PAA4"/>
<reference evidence="7" key="2">
    <citation type="submission" date="2018-03" db="EMBL/GenBank/DDBJ databases">
        <title>The Triticum urartu genome reveals the dynamic nature of wheat genome evolution.</title>
        <authorList>
            <person name="Ling H."/>
            <person name="Ma B."/>
            <person name="Shi X."/>
            <person name="Liu H."/>
            <person name="Dong L."/>
            <person name="Sun H."/>
            <person name="Cao Y."/>
            <person name="Gao Q."/>
            <person name="Zheng S."/>
            <person name="Li Y."/>
            <person name="Yu Y."/>
            <person name="Du H."/>
            <person name="Qi M."/>
            <person name="Li Y."/>
            <person name="Yu H."/>
            <person name="Cui Y."/>
            <person name="Wang N."/>
            <person name="Chen C."/>
            <person name="Wu H."/>
            <person name="Zhao Y."/>
            <person name="Zhang J."/>
            <person name="Li Y."/>
            <person name="Zhou W."/>
            <person name="Zhang B."/>
            <person name="Hu W."/>
            <person name="Eijk M."/>
            <person name="Tang J."/>
            <person name="Witsenboer H."/>
            <person name="Zhao S."/>
            <person name="Li Z."/>
            <person name="Zhang A."/>
            <person name="Wang D."/>
            <person name="Liang C."/>
        </authorList>
    </citation>
    <scope>NUCLEOTIDE SEQUENCE [LARGE SCALE GENOMIC DNA]</scope>
    <source>
        <strain evidence="7">cv. G1812</strain>
    </source>
</reference>
<dbReference type="InterPro" id="IPR006564">
    <property type="entry name" value="Znf_PMZ"/>
</dbReference>
<dbReference type="PANTHER" id="PTHR31973">
    <property type="entry name" value="POLYPROTEIN, PUTATIVE-RELATED"/>
    <property type="match status" value="1"/>
</dbReference>
<proteinExistence type="predicted"/>
<dbReference type="EnsemblPlants" id="TuG1812G0200000901.01.T01">
    <property type="protein sequence ID" value="TuG1812G0200000901.01.T01"/>
    <property type="gene ID" value="TuG1812G0200000901.01"/>
</dbReference>
<feature type="compositionally biased region" description="Low complexity" evidence="5">
    <location>
        <begin position="445"/>
        <end position="455"/>
    </location>
</feature>
<evidence type="ECO:0000259" key="6">
    <source>
        <dbReference type="PROSITE" id="PS50966"/>
    </source>
</evidence>
<evidence type="ECO:0000256" key="5">
    <source>
        <dbReference type="SAM" id="MobiDB-lite"/>
    </source>
</evidence>
<dbReference type="InterPro" id="IPR007527">
    <property type="entry name" value="Znf_SWIM"/>
</dbReference>
<feature type="region of interest" description="Disordered" evidence="5">
    <location>
        <begin position="383"/>
        <end position="521"/>
    </location>
</feature>
<dbReference type="SMART" id="SM00575">
    <property type="entry name" value="ZnF_PMZ"/>
    <property type="match status" value="1"/>
</dbReference>
<evidence type="ECO:0000256" key="2">
    <source>
        <dbReference type="ARBA" id="ARBA00022771"/>
    </source>
</evidence>
<keyword evidence="8" id="KW-1185">Reference proteome</keyword>
<evidence type="ECO:0000256" key="4">
    <source>
        <dbReference type="PROSITE-ProRule" id="PRU00325"/>
    </source>
</evidence>
<reference evidence="7" key="3">
    <citation type="submission" date="2022-06" db="UniProtKB">
        <authorList>
            <consortium name="EnsemblPlants"/>
        </authorList>
    </citation>
    <scope>IDENTIFICATION</scope>
</reference>
<feature type="domain" description="SWIM-type" evidence="6">
    <location>
        <begin position="174"/>
        <end position="206"/>
    </location>
</feature>
<name>A0A8R7PAA4_TRIUA</name>
<keyword evidence="2 4" id="KW-0863">Zinc-finger</keyword>
<dbReference type="GO" id="GO:0008270">
    <property type="term" value="F:zinc ion binding"/>
    <property type="evidence" value="ECO:0007669"/>
    <property type="project" value="UniProtKB-KW"/>
</dbReference>
<organism evidence="7 8">
    <name type="scientific">Triticum urartu</name>
    <name type="common">Red wild einkorn</name>
    <name type="synonym">Crithodium urartu</name>
    <dbReference type="NCBI Taxonomy" id="4572"/>
    <lineage>
        <taxon>Eukaryota</taxon>
        <taxon>Viridiplantae</taxon>
        <taxon>Streptophyta</taxon>
        <taxon>Embryophyta</taxon>
        <taxon>Tracheophyta</taxon>
        <taxon>Spermatophyta</taxon>
        <taxon>Magnoliopsida</taxon>
        <taxon>Liliopsida</taxon>
        <taxon>Poales</taxon>
        <taxon>Poaceae</taxon>
        <taxon>BOP clade</taxon>
        <taxon>Pooideae</taxon>
        <taxon>Triticodae</taxon>
        <taxon>Triticeae</taxon>
        <taxon>Triticinae</taxon>
        <taxon>Triticum</taxon>
    </lineage>
</organism>
<reference evidence="8" key="1">
    <citation type="journal article" date="2013" name="Nature">
        <title>Draft genome of the wheat A-genome progenitor Triticum urartu.</title>
        <authorList>
            <person name="Ling H.Q."/>
            <person name="Zhao S."/>
            <person name="Liu D."/>
            <person name="Wang J."/>
            <person name="Sun H."/>
            <person name="Zhang C."/>
            <person name="Fan H."/>
            <person name="Li D."/>
            <person name="Dong L."/>
            <person name="Tao Y."/>
            <person name="Gao C."/>
            <person name="Wu H."/>
            <person name="Li Y."/>
            <person name="Cui Y."/>
            <person name="Guo X."/>
            <person name="Zheng S."/>
            <person name="Wang B."/>
            <person name="Yu K."/>
            <person name="Liang Q."/>
            <person name="Yang W."/>
            <person name="Lou X."/>
            <person name="Chen J."/>
            <person name="Feng M."/>
            <person name="Jian J."/>
            <person name="Zhang X."/>
            <person name="Luo G."/>
            <person name="Jiang Y."/>
            <person name="Liu J."/>
            <person name="Wang Z."/>
            <person name="Sha Y."/>
            <person name="Zhang B."/>
            <person name="Wu H."/>
            <person name="Tang D."/>
            <person name="Shen Q."/>
            <person name="Xue P."/>
            <person name="Zou S."/>
            <person name="Wang X."/>
            <person name="Liu X."/>
            <person name="Wang F."/>
            <person name="Yang Y."/>
            <person name="An X."/>
            <person name="Dong Z."/>
            <person name="Zhang K."/>
            <person name="Zhang X."/>
            <person name="Luo M.C."/>
            <person name="Dvorak J."/>
            <person name="Tong Y."/>
            <person name="Wang J."/>
            <person name="Yang H."/>
            <person name="Li Z."/>
            <person name="Wang D."/>
            <person name="Zhang A."/>
            <person name="Wang J."/>
        </authorList>
    </citation>
    <scope>NUCLEOTIDE SEQUENCE</scope>
    <source>
        <strain evidence="8">cv. G1812</strain>
    </source>
</reference>
<accession>A0A8R7PAA4</accession>
<sequence>MQLERCFQTQSTDCVRHLYQNFHMHFKGETLKNHLWAIARSTNITKWMLNREAMREDCPSVVAWLENKPENQWVKAFFSDFPKFDILLNNMSEVYNSYILEAREFPVISMMECIKGKITARHESKQREARNKWTGRICPKIKKKLEKEIELSASCFPSHSGLGVYSVISRNFTYLVDIPARTCDCKRWQLSGIPCSHSIACFREERIDPEEMVHKCYTIETYLLAYGHNIMPMRDRAHWEQVNGIVVHPPIYKKKRWEGHQRTGKKTPEEKLQKDGSIALNKKGVSMHCSICGKADHNKKGHQKFMERESEREANEMEEEIEDPSILNDIRTHMEDTKLDPMHVPFSMVHIMRQEERIHVSNVKPPGPLPDISRFVADARDSIPERRTITTATTRRRNRGKGKGRPLDDEETIGATSRGKNKRQKAGTSTYPGDGSNRARGPNNATRGGSIAARGGRSGGARRGANATIGGGNATIGGANAVGRGGTDATRGGRSGAGRGEANAARGGGNAAGRGGGADGSGGTVGGRGWCYLFAWRRWRKERCICSRPKCCCNP</sequence>
<evidence type="ECO:0000256" key="3">
    <source>
        <dbReference type="ARBA" id="ARBA00022833"/>
    </source>
</evidence>
<dbReference type="PANTHER" id="PTHR31973:SF191">
    <property type="entry name" value="OS05G0489400 PROTEIN"/>
    <property type="match status" value="1"/>
</dbReference>
<protein>
    <recommendedName>
        <fullName evidence="6">SWIM-type domain-containing protein</fullName>
    </recommendedName>
</protein>
<keyword evidence="1" id="KW-0479">Metal-binding</keyword>
<evidence type="ECO:0000313" key="7">
    <source>
        <dbReference type="EnsemblPlants" id="TuG1812G0200000901.01.T01"/>
    </source>
</evidence>
<feature type="compositionally biased region" description="Gly residues" evidence="5">
    <location>
        <begin position="506"/>
        <end position="521"/>
    </location>
</feature>
<dbReference type="Gramene" id="TuG1812G0200000901.01.T01">
    <property type="protein sequence ID" value="TuG1812G0200000901.01.T01"/>
    <property type="gene ID" value="TuG1812G0200000901.01"/>
</dbReference>
<evidence type="ECO:0000313" key="8">
    <source>
        <dbReference type="Proteomes" id="UP000015106"/>
    </source>
</evidence>
<evidence type="ECO:0000256" key="1">
    <source>
        <dbReference type="ARBA" id="ARBA00022723"/>
    </source>
</evidence>
<dbReference type="PROSITE" id="PS50966">
    <property type="entry name" value="ZF_SWIM"/>
    <property type="match status" value="1"/>
</dbReference>
<feature type="compositionally biased region" description="Low complexity" evidence="5">
    <location>
        <begin position="476"/>
        <end position="492"/>
    </location>
</feature>